<dbReference type="Gramene" id="RZC46611">
    <property type="protein sequence ID" value="RZC46611"/>
    <property type="gene ID" value="C5167_039558"/>
</dbReference>
<dbReference type="InterPro" id="IPR004853">
    <property type="entry name" value="Sugar_P_trans_dom"/>
</dbReference>
<evidence type="ECO:0000313" key="3">
    <source>
        <dbReference type="EMBL" id="RZC46611.1"/>
    </source>
</evidence>
<proteinExistence type="predicted"/>
<dbReference type="Pfam" id="PF03151">
    <property type="entry name" value="TPT"/>
    <property type="match status" value="1"/>
</dbReference>
<keyword evidence="1" id="KW-0472">Membrane</keyword>
<feature type="transmembrane region" description="Helical" evidence="1">
    <location>
        <begin position="203"/>
        <end position="225"/>
    </location>
</feature>
<organism evidence="3 4">
    <name type="scientific">Papaver somniferum</name>
    <name type="common">Opium poppy</name>
    <dbReference type="NCBI Taxonomy" id="3469"/>
    <lineage>
        <taxon>Eukaryota</taxon>
        <taxon>Viridiplantae</taxon>
        <taxon>Streptophyta</taxon>
        <taxon>Embryophyta</taxon>
        <taxon>Tracheophyta</taxon>
        <taxon>Spermatophyta</taxon>
        <taxon>Magnoliopsida</taxon>
        <taxon>Ranunculales</taxon>
        <taxon>Papaveraceae</taxon>
        <taxon>Papaveroideae</taxon>
        <taxon>Papaver</taxon>
    </lineage>
</organism>
<evidence type="ECO:0000259" key="2">
    <source>
        <dbReference type="Pfam" id="PF03151"/>
    </source>
</evidence>
<dbReference type="AlphaFoldDB" id="A0A4Y7IFX8"/>
<reference evidence="3 4" key="1">
    <citation type="journal article" date="2018" name="Science">
        <title>The opium poppy genome and morphinan production.</title>
        <authorList>
            <person name="Guo L."/>
            <person name="Winzer T."/>
            <person name="Yang X."/>
            <person name="Li Y."/>
            <person name="Ning Z."/>
            <person name="He Z."/>
            <person name="Teodor R."/>
            <person name="Lu Y."/>
            <person name="Bowser T.A."/>
            <person name="Graham I.A."/>
            <person name="Ye K."/>
        </authorList>
    </citation>
    <scope>NUCLEOTIDE SEQUENCE [LARGE SCALE GENOMIC DNA]</scope>
    <source>
        <strain evidence="4">cv. HN1</strain>
        <tissue evidence="3">Leaves</tissue>
    </source>
</reference>
<dbReference type="Proteomes" id="UP000316621">
    <property type="component" value="Chromosome 1"/>
</dbReference>
<accession>A0A4Y7IFX8</accession>
<sequence>MRHDSCVNISCKHFMRLSTFSFFYSISLSLENKIQREKENKMESRILSSGTNPFSSTGLIQLRKPIRRTITSSIISTKSPSSSVGDVSGGGNLTWGRQLRSTYLLVEKFHPISSTPSSKREFVKPICATSDSAGEAKVGLLEKYPALVTGFFFFMWQVVVFPECDIQHSQQKDLQLFPLPLVPVVLFLVFSYLSIIIPNNPMLMAFVSVVHLAVGVVYCLISWVVGLPKRAPMDGNQLKLLIPVAACHALGHVTSNVSFAAVAVSFTHTIKGTLSDVVIFCC</sequence>
<protein>
    <recommendedName>
        <fullName evidence="2">Sugar phosphate transporter domain-containing protein</fullName>
    </recommendedName>
</protein>
<feature type="transmembrane region" description="Helical" evidence="1">
    <location>
        <begin position="176"/>
        <end position="197"/>
    </location>
</feature>
<feature type="domain" description="Sugar phosphate transporter" evidence="2">
    <location>
        <begin position="205"/>
        <end position="273"/>
    </location>
</feature>
<evidence type="ECO:0000256" key="1">
    <source>
        <dbReference type="SAM" id="Phobius"/>
    </source>
</evidence>
<keyword evidence="1" id="KW-1133">Transmembrane helix</keyword>
<dbReference type="STRING" id="3469.A0A4Y7IFX8"/>
<feature type="transmembrane region" description="Helical" evidence="1">
    <location>
        <begin position="144"/>
        <end position="164"/>
    </location>
</feature>
<gene>
    <name evidence="3" type="ORF">C5167_039558</name>
</gene>
<keyword evidence="1" id="KW-0812">Transmembrane</keyword>
<name>A0A4Y7IFX8_PAPSO</name>
<dbReference type="EMBL" id="CM010715">
    <property type="protein sequence ID" value="RZC46611.1"/>
    <property type="molecule type" value="Genomic_DNA"/>
</dbReference>
<keyword evidence="4" id="KW-1185">Reference proteome</keyword>
<evidence type="ECO:0000313" key="4">
    <source>
        <dbReference type="Proteomes" id="UP000316621"/>
    </source>
</evidence>